<keyword evidence="5" id="KW-1185">Reference proteome</keyword>
<sequence length="549" mass="61370">MNFLGVVVTIGSLIGAVAYFLKDKEEIPIDVYKDYEVFLNAMTDYKNEHSDYAKDIRKLLPFIENPDHLNLKRYGLSLDGKFLTVSHLDEAEAQQIINEIGGDSYINGVYTYLTLRRMNDLSKIKPIAHFSMKPDNKFSTTTYITYDTNNCVAEDGEIMERKWENKFATFKDPGMYTIRLKIRDKHNNWSDTFEREIKVVEEKGIKAIEAYDGSFFLLYKNGRCLSRGKNDFGQLGIGTLNSVNELKYNSMYDSVLQVSCGEGFNVFRFHDGSVGTAGSNRFGELATGDKNAQKTITSVWGLENIKQVSAGRKFAAALDYEGNVFVWGDNSDHQLMQDDIQDSMLPIKLDGVSGIKQIACGSNFGLALKYDGTVMAWGDNSHGQLAVGYKGSISEPVVTLFSNVKSVHAGDKYTLVVTDSGKVFGCGNNAYGQLGTKGKSEIFFPAEILRLKDVETLKVRESLTLAVLKTGKVNVWGNFGGPGTKPMYDPVELTGINYAKAYANNGKKIFVIDGNNDFYVISDLSGKYDKKKMYENFYEFMENESSKSK</sequence>
<dbReference type="SUPFAM" id="SSF50985">
    <property type="entry name" value="RCC1/BLIP-II"/>
    <property type="match status" value="1"/>
</dbReference>
<dbReference type="InterPro" id="IPR058923">
    <property type="entry name" value="RCC1-like_dom"/>
</dbReference>
<reference evidence="4 5" key="1">
    <citation type="submission" date="2023-04" db="EMBL/GenBank/DDBJ databases">
        <title>Fusibacter bizertensis strain WBS, isolated from littoral bottom sediments of the Arctic seas - biochemical and genomic analysis.</title>
        <authorList>
            <person name="Brioukhanov A.L."/>
        </authorList>
    </citation>
    <scope>NUCLEOTIDE SEQUENCE [LARGE SCALE GENOMIC DNA]</scope>
    <source>
        <strain evidence="4 5">WBS</strain>
    </source>
</reference>
<dbReference type="PANTHER" id="PTHR45982">
    <property type="entry name" value="REGULATOR OF CHROMOSOME CONDENSATION"/>
    <property type="match status" value="1"/>
</dbReference>
<evidence type="ECO:0000256" key="1">
    <source>
        <dbReference type="ARBA" id="ARBA00022658"/>
    </source>
</evidence>
<protein>
    <recommendedName>
        <fullName evidence="3">RCC1-like domain-containing protein</fullName>
    </recommendedName>
</protein>
<dbReference type="InterPro" id="IPR051553">
    <property type="entry name" value="Ran_GTPase-activating"/>
</dbReference>
<accession>A0ABT6NES1</accession>
<keyword evidence="2" id="KW-0677">Repeat</keyword>
<dbReference type="InterPro" id="IPR035986">
    <property type="entry name" value="PKD_dom_sf"/>
</dbReference>
<dbReference type="Pfam" id="PF25390">
    <property type="entry name" value="WD40_RLD"/>
    <property type="match status" value="1"/>
</dbReference>
<evidence type="ECO:0000313" key="5">
    <source>
        <dbReference type="Proteomes" id="UP001158045"/>
    </source>
</evidence>
<organism evidence="4 5">
    <name type="scientific">Fusibacter bizertensis</name>
    <dbReference type="NCBI Taxonomy" id="1488331"/>
    <lineage>
        <taxon>Bacteria</taxon>
        <taxon>Bacillati</taxon>
        <taxon>Bacillota</taxon>
        <taxon>Clostridia</taxon>
        <taxon>Eubacteriales</taxon>
        <taxon>Eubacteriales Family XII. Incertae Sedis</taxon>
        <taxon>Fusibacter</taxon>
    </lineage>
</organism>
<dbReference type="PROSITE" id="PS50012">
    <property type="entry name" value="RCC1_3"/>
    <property type="match status" value="2"/>
</dbReference>
<dbReference type="EMBL" id="JARYZI010000008">
    <property type="protein sequence ID" value="MDH8678896.1"/>
    <property type="molecule type" value="Genomic_DNA"/>
</dbReference>
<gene>
    <name evidence="4" type="ORF">QE109_12090</name>
</gene>
<comment type="caution">
    <text evidence="4">The sequence shown here is derived from an EMBL/GenBank/DDBJ whole genome shotgun (WGS) entry which is preliminary data.</text>
</comment>
<dbReference type="Gene3D" id="2.130.10.30">
    <property type="entry name" value="Regulator of chromosome condensation 1/beta-lactamase-inhibitor protein II"/>
    <property type="match status" value="1"/>
</dbReference>
<evidence type="ECO:0000256" key="2">
    <source>
        <dbReference type="ARBA" id="ARBA00022737"/>
    </source>
</evidence>
<dbReference type="RefSeq" id="WP_281094789.1">
    <property type="nucleotide sequence ID" value="NZ_JARYZI010000008.1"/>
</dbReference>
<dbReference type="InterPro" id="IPR009091">
    <property type="entry name" value="RCC1/BLIP-II"/>
</dbReference>
<evidence type="ECO:0000313" key="4">
    <source>
        <dbReference type="EMBL" id="MDH8678896.1"/>
    </source>
</evidence>
<dbReference type="InterPro" id="IPR000408">
    <property type="entry name" value="Reg_chr_condens"/>
</dbReference>
<dbReference type="Proteomes" id="UP001158045">
    <property type="component" value="Unassembled WGS sequence"/>
</dbReference>
<feature type="domain" description="RCC1-like" evidence="3">
    <location>
        <begin position="194"/>
        <end position="478"/>
    </location>
</feature>
<keyword evidence="1" id="KW-0344">Guanine-nucleotide releasing factor</keyword>
<dbReference type="PANTHER" id="PTHR45982:SF1">
    <property type="entry name" value="REGULATOR OF CHROMOSOME CONDENSATION"/>
    <property type="match status" value="1"/>
</dbReference>
<evidence type="ECO:0000259" key="3">
    <source>
        <dbReference type="Pfam" id="PF25390"/>
    </source>
</evidence>
<name>A0ABT6NES1_9FIRM</name>
<proteinExistence type="predicted"/>
<dbReference type="SUPFAM" id="SSF49299">
    <property type="entry name" value="PKD domain"/>
    <property type="match status" value="1"/>
</dbReference>